<sequence>MNLELLRPFTTEEVKQALDSMHPLKSPGPDGMSPVFFQHSWSVVDSDVYSCVLQILNEHVLMHNLNHTYIVLLPKCKFPEYVSDFRPISLCIVIYKLASKAIANQVKPFLNTLISHSQSAFSPGRSILDNVLVAYKVNHYLSHKHEEAFSSMVRKEEAVGAIRGGSGLQVNYQKSAVVFSKNIPLQTQVELATVLGVNRITKHEKYLACLLLSAALYEKYLQVSKRRCGNDCKAGRLSVYLKQDEESSFNQLSWPIPAYVMSCFIIPEAVLNKIESIHGCKFLLGSR</sequence>
<reference evidence="1" key="1">
    <citation type="submission" date="2020-06" db="EMBL/GenBank/DDBJ databases">
        <authorList>
            <person name="Li T."/>
            <person name="Hu X."/>
            <person name="Zhang T."/>
            <person name="Song X."/>
            <person name="Zhang H."/>
            <person name="Dai N."/>
            <person name="Sheng W."/>
            <person name="Hou X."/>
            <person name="Wei L."/>
        </authorList>
    </citation>
    <scope>NUCLEOTIDE SEQUENCE</scope>
    <source>
        <strain evidence="1">KEN1</strain>
        <tissue evidence="1">Leaf</tissue>
    </source>
</reference>
<gene>
    <name evidence="1" type="ORF">Slati_3542300</name>
</gene>
<comment type="caution">
    <text evidence="1">The sequence shown here is derived from an EMBL/GenBank/DDBJ whole genome shotgun (WGS) entry which is preliminary data.</text>
</comment>
<dbReference type="PANTHER" id="PTHR46890:SF48">
    <property type="entry name" value="RNA-DIRECTED DNA POLYMERASE"/>
    <property type="match status" value="1"/>
</dbReference>
<dbReference type="PANTHER" id="PTHR46890">
    <property type="entry name" value="NON-LTR RETROLELEMENT REVERSE TRANSCRIPTASE-LIKE PROTEIN-RELATED"/>
    <property type="match status" value="1"/>
</dbReference>
<dbReference type="AlphaFoldDB" id="A0AAW2UJG3"/>
<dbReference type="InterPro" id="IPR052343">
    <property type="entry name" value="Retrotransposon-Effector_Assoc"/>
</dbReference>
<reference evidence="1" key="2">
    <citation type="journal article" date="2024" name="Plant">
        <title>Genomic evolution and insights into agronomic trait innovations of Sesamum species.</title>
        <authorList>
            <person name="Miao H."/>
            <person name="Wang L."/>
            <person name="Qu L."/>
            <person name="Liu H."/>
            <person name="Sun Y."/>
            <person name="Le M."/>
            <person name="Wang Q."/>
            <person name="Wei S."/>
            <person name="Zheng Y."/>
            <person name="Lin W."/>
            <person name="Duan Y."/>
            <person name="Cao H."/>
            <person name="Xiong S."/>
            <person name="Wang X."/>
            <person name="Wei L."/>
            <person name="Li C."/>
            <person name="Ma Q."/>
            <person name="Ju M."/>
            <person name="Zhao R."/>
            <person name="Li G."/>
            <person name="Mu C."/>
            <person name="Tian Q."/>
            <person name="Mei H."/>
            <person name="Zhang T."/>
            <person name="Gao T."/>
            <person name="Zhang H."/>
        </authorList>
    </citation>
    <scope>NUCLEOTIDE SEQUENCE</scope>
    <source>
        <strain evidence="1">KEN1</strain>
    </source>
</reference>
<dbReference type="EMBL" id="JACGWN010000012">
    <property type="protein sequence ID" value="KAL0417104.1"/>
    <property type="molecule type" value="Genomic_DNA"/>
</dbReference>
<organism evidence="1">
    <name type="scientific">Sesamum latifolium</name>
    <dbReference type="NCBI Taxonomy" id="2727402"/>
    <lineage>
        <taxon>Eukaryota</taxon>
        <taxon>Viridiplantae</taxon>
        <taxon>Streptophyta</taxon>
        <taxon>Embryophyta</taxon>
        <taxon>Tracheophyta</taxon>
        <taxon>Spermatophyta</taxon>
        <taxon>Magnoliopsida</taxon>
        <taxon>eudicotyledons</taxon>
        <taxon>Gunneridae</taxon>
        <taxon>Pentapetalae</taxon>
        <taxon>asterids</taxon>
        <taxon>lamiids</taxon>
        <taxon>Lamiales</taxon>
        <taxon>Pedaliaceae</taxon>
        <taxon>Sesamum</taxon>
    </lineage>
</organism>
<evidence type="ECO:0008006" key="2">
    <source>
        <dbReference type="Google" id="ProtNLM"/>
    </source>
</evidence>
<accession>A0AAW2UJG3</accession>
<protein>
    <recommendedName>
        <fullName evidence="2">Reverse transcriptase domain-containing protein</fullName>
    </recommendedName>
</protein>
<name>A0AAW2UJG3_9LAMI</name>
<evidence type="ECO:0000313" key="1">
    <source>
        <dbReference type="EMBL" id="KAL0417104.1"/>
    </source>
</evidence>
<proteinExistence type="predicted"/>